<accession>A0AB35IZ50</accession>
<proteinExistence type="predicted"/>
<feature type="transmembrane region" description="Helical" evidence="1">
    <location>
        <begin position="9"/>
        <end position="31"/>
    </location>
</feature>
<dbReference type="RefSeq" id="WP_272106887.1">
    <property type="nucleotide sequence ID" value="NZ_JAQMLO010000004.1"/>
</dbReference>
<reference evidence="2" key="1">
    <citation type="submission" date="2023-01" db="EMBL/GenBank/DDBJ databases">
        <title>Human gut microbiome strain richness.</title>
        <authorList>
            <person name="Chen-Liaw A."/>
        </authorList>
    </citation>
    <scope>NUCLEOTIDE SEQUENCE</scope>
    <source>
        <strain evidence="2">1001217st1_A9_1001217B_191108</strain>
    </source>
</reference>
<keyword evidence="1" id="KW-0472">Membrane</keyword>
<gene>
    <name evidence="2" type="ORF">PNU63_01975</name>
</gene>
<organism evidence="2 3">
    <name type="scientific">Mediterraneibacter gnavus</name>
    <name type="common">Ruminococcus gnavus</name>
    <dbReference type="NCBI Taxonomy" id="33038"/>
    <lineage>
        <taxon>Bacteria</taxon>
        <taxon>Bacillati</taxon>
        <taxon>Bacillota</taxon>
        <taxon>Clostridia</taxon>
        <taxon>Lachnospirales</taxon>
        <taxon>Lachnospiraceae</taxon>
        <taxon>Mediterraneibacter</taxon>
    </lineage>
</organism>
<dbReference type="AlphaFoldDB" id="A0AB35IZ50"/>
<name>A0AB35IZ50_MEDGN</name>
<keyword evidence="1" id="KW-0812">Transmembrane</keyword>
<keyword evidence="1" id="KW-1133">Transmembrane helix</keyword>
<dbReference type="Proteomes" id="UP001211731">
    <property type="component" value="Unassembled WGS sequence"/>
</dbReference>
<evidence type="ECO:0000313" key="3">
    <source>
        <dbReference type="Proteomes" id="UP001211731"/>
    </source>
</evidence>
<evidence type="ECO:0000256" key="1">
    <source>
        <dbReference type="SAM" id="Phobius"/>
    </source>
</evidence>
<evidence type="ECO:0000313" key="2">
    <source>
        <dbReference type="EMBL" id="MDB8737572.1"/>
    </source>
</evidence>
<comment type="caution">
    <text evidence="2">The sequence shown here is derived from an EMBL/GenBank/DDBJ whole genome shotgun (WGS) entry which is preliminary data.</text>
</comment>
<dbReference type="EMBL" id="JAQMLR010000001">
    <property type="protein sequence ID" value="MDB8737572.1"/>
    <property type="molecule type" value="Genomic_DNA"/>
</dbReference>
<protein>
    <submittedName>
        <fullName evidence="2">Uncharacterized protein</fullName>
    </submittedName>
</protein>
<sequence length="287" mass="33274">MSFIKRHKILFILFVVSIFLMIKNSSIPYFFAPPAIISFIFDAPKSDFFSGMAQMIDIFTSAYVTSLVFYYMVDYLPAIKQEKKAKEIIAPKLVSLYLYISELLAMIKYAAEQEKLLQTGKPEDMDKLHFKNKVILCKQKSFKNEVENGTTPYSFDLLKDCDNFRTLILNICNEISGTPSFSYCDTQVIHIISEIQLSELLRILPKPNDFLLQFDFADVSYLGLGEGYQQLLSIYKELAVFVDTRHGYEMIDISKEEIQEWQEEQVESLKEHPEIAQILIANQRQNK</sequence>
<feature type="transmembrane region" description="Helical" evidence="1">
    <location>
        <begin position="51"/>
        <end position="73"/>
    </location>
</feature>